<dbReference type="PANTHER" id="PTHR24221">
    <property type="entry name" value="ATP-BINDING CASSETTE SUB-FAMILY B"/>
    <property type="match status" value="1"/>
</dbReference>
<protein>
    <submittedName>
        <fullName evidence="8">ABC-type multidrug transport system, ATPase and permease component</fullName>
    </submittedName>
</protein>
<gene>
    <name evidence="8" type="ORF">GC106_67110</name>
</gene>
<dbReference type="PROSITE" id="PS00211">
    <property type="entry name" value="ABC_TRANSPORTER_1"/>
    <property type="match status" value="1"/>
</dbReference>
<feature type="transmembrane region" description="Helical" evidence="5">
    <location>
        <begin position="58"/>
        <end position="86"/>
    </location>
</feature>
<keyword evidence="3 5" id="KW-1133">Transmembrane helix</keyword>
<dbReference type="Pfam" id="PF00005">
    <property type="entry name" value="ABC_tran"/>
    <property type="match status" value="1"/>
</dbReference>
<feature type="transmembrane region" description="Helical" evidence="5">
    <location>
        <begin position="161"/>
        <end position="179"/>
    </location>
</feature>
<dbReference type="InterPro" id="IPR003439">
    <property type="entry name" value="ABC_transporter-like_ATP-bd"/>
</dbReference>
<accession>A0ABX2FDL0</accession>
<evidence type="ECO:0000313" key="9">
    <source>
        <dbReference type="Proteomes" id="UP000763557"/>
    </source>
</evidence>
<dbReference type="PANTHER" id="PTHR24221:SF654">
    <property type="entry name" value="ATP-BINDING CASSETTE SUB-FAMILY B MEMBER 6"/>
    <property type="match status" value="1"/>
</dbReference>
<evidence type="ECO:0000256" key="4">
    <source>
        <dbReference type="ARBA" id="ARBA00023136"/>
    </source>
</evidence>
<feature type="transmembrane region" description="Helical" evidence="5">
    <location>
        <begin position="18"/>
        <end position="38"/>
    </location>
</feature>
<keyword evidence="2 5" id="KW-0812">Transmembrane</keyword>
<dbReference type="RefSeq" id="WP_217281383.1">
    <property type="nucleotide sequence ID" value="NZ_CBCSGW010000023.1"/>
</dbReference>
<dbReference type="Proteomes" id="UP000763557">
    <property type="component" value="Unassembled WGS sequence"/>
</dbReference>
<evidence type="ECO:0000259" key="6">
    <source>
        <dbReference type="PROSITE" id="PS50893"/>
    </source>
</evidence>
<evidence type="ECO:0000259" key="7">
    <source>
        <dbReference type="PROSITE" id="PS50929"/>
    </source>
</evidence>
<proteinExistence type="predicted"/>
<dbReference type="InterPro" id="IPR039421">
    <property type="entry name" value="Type_1_exporter"/>
</dbReference>
<evidence type="ECO:0000256" key="5">
    <source>
        <dbReference type="SAM" id="Phobius"/>
    </source>
</evidence>
<keyword evidence="4 5" id="KW-0472">Membrane</keyword>
<dbReference type="InterPro" id="IPR003593">
    <property type="entry name" value="AAA+_ATPase"/>
</dbReference>
<dbReference type="InterPro" id="IPR017871">
    <property type="entry name" value="ABC_transporter-like_CS"/>
</dbReference>
<evidence type="ECO:0000256" key="3">
    <source>
        <dbReference type="ARBA" id="ARBA00022989"/>
    </source>
</evidence>
<dbReference type="SMART" id="SM00382">
    <property type="entry name" value="AAA"/>
    <property type="match status" value="1"/>
</dbReference>
<dbReference type="EMBL" id="JAAATY010000027">
    <property type="protein sequence ID" value="NRN69454.1"/>
    <property type="molecule type" value="Genomic_DNA"/>
</dbReference>
<dbReference type="InterPro" id="IPR011527">
    <property type="entry name" value="ABC1_TM_dom"/>
</dbReference>
<feature type="domain" description="ABC transporter" evidence="6">
    <location>
        <begin position="337"/>
        <end position="570"/>
    </location>
</feature>
<feature type="transmembrane region" description="Helical" evidence="5">
    <location>
        <begin position="243"/>
        <end position="268"/>
    </location>
</feature>
<feature type="domain" description="ABC transmembrane type-1" evidence="7">
    <location>
        <begin position="18"/>
        <end position="306"/>
    </location>
</feature>
<comment type="subcellular location">
    <subcellularLocation>
        <location evidence="1">Membrane</location>
        <topology evidence="1">Multi-pass membrane protein</topology>
    </subcellularLocation>
</comment>
<evidence type="ECO:0000256" key="1">
    <source>
        <dbReference type="ARBA" id="ARBA00004141"/>
    </source>
</evidence>
<evidence type="ECO:0000256" key="2">
    <source>
        <dbReference type="ARBA" id="ARBA00022692"/>
    </source>
</evidence>
<dbReference type="PROSITE" id="PS50893">
    <property type="entry name" value="ABC_TRANSPORTER_2"/>
    <property type="match status" value="1"/>
</dbReference>
<name>A0ABX2FDL0_9PSEU</name>
<sequence length="584" mass="61722">MAHADDALFGSVRGRIRVIAALSLLGAVTAVVPFIAIVELARTLWPALDGGVVDTARAWTIVVVAVAALVVSFAAAATSGVVSHLADADMQLDVRRRIVRQLRALPLGWFGARSSGAVKKAAENDVSALHHLVAHAIQEVITAVAMPALALAYLFTVEWRMALACLLPLVLTVVLYSVMMRGGQEKYAEYDASVVRLNAATIEYVHGIAVVKSFGQAGRGHRRYREETSGFVRFYDGWMRETSVAAALIELVTSPVIVLVYLCAVGAWLTGAGAVAPVDVLPALLLGVGLTGPVLQLGFTSQFLRNASRARASLLEFFRQPAMPQPADPVEPAASDVALADVSFSYDGNRAALSEITAACAPGTVTALVGPSGSGKSTLARLVPRFHDVTGGAVRLGGADVRDIAADRLYAEIGFVFQDAHLLRTTVRDNIRLTRPGADDDAVTRAARAAQIHDRILRLPRGYDSVIGQDAHLSGGEAQRLTIARALLTDAPILVLDEATAFADPDSEAAIQTALSALAADRLLLVIAHRLHTITGAGQILVLAEGRIAERGTHAELAAAGGLYQSMWERYEKARAATTPGVVS</sequence>
<dbReference type="Pfam" id="PF00664">
    <property type="entry name" value="ABC_membrane"/>
    <property type="match status" value="1"/>
</dbReference>
<feature type="transmembrane region" description="Helical" evidence="5">
    <location>
        <begin position="280"/>
        <end position="299"/>
    </location>
</feature>
<evidence type="ECO:0000313" key="8">
    <source>
        <dbReference type="EMBL" id="NRN69454.1"/>
    </source>
</evidence>
<keyword evidence="9" id="KW-1185">Reference proteome</keyword>
<dbReference type="PROSITE" id="PS50929">
    <property type="entry name" value="ABC_TM1F"/>
    <property type="match status" value="1"/>
</dbReference>
<organism evidence="8 9">
    <name type="scientific">Kibdelosporangium persicum</name>
    <dbReference type="NCBI Taxonomy" id="2698649"/>
    <lineage>
        <taxon>Bacteria</taxon>
        <taxon>Bacillati</taxon>
        <taxon>Actinomycetota</taxon>
        <taxon>Actinomycetes</taxon>
        <taxon>Pseudonocardiales</taxon>
        <taxon>Pseudonocardiaceae</taxon>
        <taxon>Kibdelosporangium</taxon>
    </lineage>
</organism>
<comment type="caution">
    <text evidence="8">The sequence shown here is derived from an EMBL/GenBank/DDBJ whole genome shotgun (WGS) entry which is preliminary data.</text>
</comment>
<reference evidence="8 9" key="1">
    <citation type="submission" date="2020-01" db="EMBL/GenBank/DDBJ databases">
        <title>Kibdelosporangium persica a novel Actinomycetes from a hot desert in Iran.</title>
        <authorList>
            <person name="Safaei N."/>
            <person name="Zaburannyi N."/>
            <person name="Mueller R."/>
            <person name="Wink J."/>
        </authorList>
    </citation>
    <scope>NUCLEOTIDE SEQUENCE [LARGE SCALE GENOMIC DNA]</scope>
    <source>
        <strain evidence="8 9">4NS15</strain>
    </source>
</reference>